<proteinExistence type="predicted"/>
<dbReference type="Proteomes" id="UP000827092">
    <property type="component" value="Unassembled WGS sequence"/>
</dbReference>
<name>A0AAV6VQC4_9ARAC</name>
<feature type="chain" id="PRO_5043955757" evidence="1">
    <location>
        <begin position="22"/>
        <end position="322"/>
    </location>
</feature>
<evidence type="ECO:0000256" key="1">
    <source>
        <dbReference type="SAM" id="SignalP"/>
    </source>
</evidence>
<evidence type="ECO:0000313" key="2">
    <source>
        <dbReference type="EMBL" id="KAG8197711.1"/>
    </source>
</evidence>
<keyword evidence="3" id="KW-1185">Reference proteome</keyword>
<dbReference type="AlphaFoldDB" id="A0AAV6VQC4"/>
<protein>
    <submittedName>
        <fullName evidence="2">Uncharacterized protein</fullName>
    </submittedName>
</protein>
<organism evidence="2 3">
    <name type="scientific">Oedothorax gibbosus</name>
    <dbReference type="NCBI Taxonomy" id="931172"/>
    <lineage>
        <taxon>Eukaryota</taxon>
        <taxon>Metazoa</taxon>
        <taxon>Ecdysozoa</taxon>
        <taxon>Arthropoda</taxon>
        <taxon>Chelicerata</taxon>
        <taxon>Arachnida</taxon>
        <taxon>Araneae</taxon>
        <taxon>Araneomorphae</taxon>
        <taxon>Entelegynae</taxon>
        <taxon>Araneoidea</taxon>
        <taxon>Linyphiidae</taxon>
        <taxon>Erigoninae</taxon>
        <taxon>Oedothorax</taxon>
    </lineage>
</organism>
<dbReference type="EMBL" id="JAFNEN010000052">
    <property type="protein sequence ID" value="KAG8197711.1"/>
    <property type="molecule type" value="Genomic_DNA"/>
</dbReference>
<keyword evidence="1" id="KW-0732">Signal</keyword>
<gene>
    <name evidence="2" type="ORF">JTE90_001635</name>
</gene>
<accession>A0AAV6VQC4</accession>
<evidence type="ECO:0000313" key="3">
    <source>
        <dbReference type="Proteomes" id="UP000827092"/>
    </source>
</evidence>
<reference evidence="2 3" key="1">
    <citation type="journal article" date="2022" name="Nat. Ecol. Evol.">
        <title>A masculinizing supergene underlies an exaggerated male reproductive morph in a spider.</title>
        <authorList>
            <person name="Hendrickx F."/>
            <person name="De Corte Z."/>
            <person name="Sonet G."/>
            <person name="Van Belleghem S.M."/>
            <person name="Kostlbacher S."/>
            <person name="Vangestel C."/>
        </authorList>
    </citation>
    <scope>NUCLEOTIDE SEQUENCE [LARGE SCALE GENOMIC DNA]</scope>
    <source>
        <strain evidence="2">W744_W776</strain>
    </source>
</reference>
<feature type="signal peptide" evidence="1">
    <location>
        <begin position="1"/>
        <end position="21"/>
    </location>
</feature>
<sequence>MQLRLLVLFSTLLLTLPGLDSLRLPNEQLQFARPLQKISDVILQRLGGNEFLRRNVNNNARSLQKRSSGVLPNSDGNQILRGNIDYNAKSLQKRSDDLFQRLGGDGFLRRNLNNNATSLQKRSSEVVPIVDSDEILIGNVDYNARSLQKRSPILLPLSDRNVFKNLDTFTRNYNSSLRFPQKRSVDHLLSAVNDNLSKNYNNERSLQNSYLFQGQDKSNASSDNLRSLQKRNNVLLQQTKINSASNGNIRNLLSLQKRSASHLFGGNGFFNGNYNNKGYFPTNMANNFAGIVSETIGHVATGINNVGNTIGSIVGGLAKGLG</sequence>
<comment type="caution">
    <text evidence="2">The sequence shown here is derived from an EMBL/GenBank/DDBJ whole genome shotgun (WGS) entry which is preliminary data.</text>
</comment>